<reference evidence="1 2" key="1">
    <citation type="submission" date="2016-08" db="EMBL/GenBank/DDBJ databases">
        <title>Draft genome of the agarase producing Sphingomonas sp. MCT13.</title>
        <authorList>
            <person name="D'Andrea M.M."/>
            <person name="Rossolini G.M."/>
            <person name="Thaller M.C."/>
        </authorList>
    </citation>
    <scope>NUCLEOTIDE SEQUENCE [LARGE SCALE GENOMIC DNA]</scope>
    <source>
        <strain evidence="1 2">MCT13</strain>
    </source>
</reference>
<evidence type="ECO:0000313" key="2">
    <source>
        <dbReference type="Proteomes" id="UP000094487"/>
    </source>
</evidence>
<keyword evidence="2" id="KW-1185">Reference proteome</keyword>
<dbReference type="AlphaFoldDB" id="A0A1E3LYP0"/>
<protein>
    <submittedName>
        <fullName evidence="1">Uncharacterized protein</fullName>
    </submittedName>
</protein>
<gene>
    <name evidence="1" type="ORF">BFL28_13530</name>
</gene>
<dbReference type="Proteomes" id="UP000094487">
    <property type="component" value="Unassembled WGS sequence"/>
</dbReference>
<evidence type="ECO:0000313" key="1">
    <source>
        <dbReference type="EMBL" id="ODP38833.1"/>
    </source>
</evidence>
<sequence length="92" mass="10493">MGVRWLREIESGNPKVRLDDHLRCAYQLDISTGHILIPLMFASQKMAFPRQLAAGDLREFERLCVEIIAKRQLEQLTAALTPKWRTPFAASG</sequence>
<dbReference type="EMBL" id="MDDS01000012">
    <property type="protein sequence ID" value="ODP38833.1"/>
    <property type="molecule type" value="Genomic_DNA"/>
</dbReference>
<name>A0A1E3LYP0_9SPHN</name>
<comment type="caution">
    <text evidence="1">The sequence shown here is derived from an EMBL/GenBank/DDBJ whole genome shotgun (WGS) entry which is preliminary data.</text>
</comment>
<dbReference type="STRING" id="1888892.BFL28_13530"/>
<organism evidence="1 2">
    <name type="scientific">Sphingomonas turrisvirgatae</name>
    <dbReference type="NCBI Taxonomy" id="1888892"/>
    <lineage>
        <taxon>Bacteria</taxon>
        <taxon>Pseudomonadati</taxon>
        <taxon>Pseudomonadota</taxon>
        <taxon>Alphaproteobacteria</taxon>
        <taxon>Sphingomonadales</taxon>
        <taxon>Sphingomonadaceae</taxon>
        <taxon>Sphingomonas</taxon>
    </lineage>
</organism>
<accession>A0A1E3LYP0</accession>
<proteinExistence type="predicted"/>